<sequence length="148" mass="16045">MSSKTKIVVLRMKEIVYTAIFIGLAILLVSLFLIMFRPKKDAVPSSADASAYVPGVYTASLVLGSQNVNVEVTVDADHINSVALSPLSDSVATMYPLMQPVFEDLAKQVCATQSTENLSYSMETRYTSAALINAIEQALHKAEIKDAQ</sequence>
<reference evidence="2 3" key="1">
    <citation type="submission" date="2011-08" db="EMBL/GenBank/DDBJ databases">
        <title>The Genome Sequence of Clostridium hathewayi WAL-18680.</title>
        <authorList>
            <consortium name="The Broad Institute Genome Sequencing Platform"/>
            <person name="Earl A."/>
            <person name="Ward D."/>
            <person name="Feldgarden M."/>
            <person name="Gevers D."/>
            <person name="Finegold S.M."/>
            <person name="Summanen P.H."/>
            <person name="Molitoris D.R."/>
            <person name="Song M."/>
            <person name="Daigneault M."/>
            <person name="Allen-Vercoe E."/>
            <person name="Young S.K."/>
            <person name="Zeng Q."/>
            <person name="Gargeya S."/>
            <person name="Fitzgerald M."/>
            <person name="Haas B."/>
            <person name="Abouelleil A."/>
            <person name="Alvarado L."/>
            <person name="Arachchi H.M."/>
            <person name="Berlin A."/>
            <person name="Brown A."/>
            <person name="Chapman S.B."/>
            <person name="Chen Z."/>
            <person name="Dunbar C."/>
            <person name="Freedman E."/>
            <person name="Gearin G."/>
            <person name="Gellesch M."/>
            <person name="Goldberg J."/>
            <person name="Griggs A."/>
            <person name="Gujja S."/>
            <person name="Heiman D."/>
            <person name="Howarth C."/>
            <person name="Larson L."/>
            <person name="Lui A."/>
            <person name="MacDonald P.J.P."/>
            <person name="Montmayeur A."/>
            <person name="Murphy C."/>
            <person name="Neiman D."/>
            <person name="Pearson M."/>
            <person name="Priest M."/>
            <person name="Roberts A."/>
            <person name="Saif S."/>
            <person name="Shea T."/>
            <person name="Shenoy N."/>
            <person name="Sisk P."/>
            <person name="Stolte C."/>
            <person name="Sykes S."/>
            <person name="Wortman J."/>
            <person name="Nusbaum C."/>
            <person name="Birren B."/>
        </authorList>
    </citation>
    <scope>NUCLEOTIDE SEQUENCE [LARGE SCALE GENOMIC DNA]</scope>
    <source>
        <strain evidence="2 3">WAL-18680</strain>
    </source>
</reference>
<keyword evidence="3" id="KW-1185">Reference proteome</keyword>
<comment type="caution">
    <text evidence="2">The sequence shown here is derived from an EMBL/GenBank/DDBJ whole genome shotgun (WGS) entry which is preliminary data.</text>
</comment>
<feature type="transmembrane region" description="Helical" evidence="1">
    <location>
        <begin position="15"/>
        <end position="36"/>
    </location>
</feature>
<dbReference type="RefSeq" id="WP_006779477.1">
    <property type="nucleotide sequence ID" value="NZ_CP040506.1"/>
</dbReference>
<dbReference type="Proteomes" id="UP000005384">
    <property type="component" value="Unassembled WGS sequence"/>
</dbReference>
<proteinExistence type="predicted"/>
<keyword evidence="1" id="KW-0472">Membrane</keyword>
<dbReference type="OrthoDB" id="9790495at2"/>
<organism evidence="2 3">
    <name type="scientific">Hungatella hathewayi WAL-18680</name>
    <dbReference type="NCBI Taxonomy" id="742737"/>
    <lineage>
        <taxon>Bacteria</taxon>
        <taxon>Bacillati</taxon>
        <taxon>Bacillota</taxon>
        <taxon>Clostridia</taxon>
        <taxon>Lachnospirales</taxon>
        <taxon>Lachnospiraceae</taxon>
        <taxon>Hungatella</taxon>
    </lineage>
</organism>
<dbReference type="AlphaFoldDB" id="G5IDB4"/>
<gene>
    <name evidence="2" type="ORF">HMPREF9473_01491</name>
</gene>
<evidence type="ECO:0000313" key="3">
    <source>
        <dbReference type="Proteomes" id="UP000005384"/>
    </source>
</evidence>
<dbReference type="EMBL" id="ADLN01000016">
    <property type="protein sequence ID" value="EHI60526.1"/>
    <property type="molecule type" value="Genomic_DNA"/>
</dbReference>
<evidence type="ECO:0008006" key="4">
    <source>
        <dbReference type="Google" id="ProtNLM"/>
    </source>
</evidence>
<dbReference type="HOGENOM" id="CLU_111529_0_0_9"/>
<accession>G5IDB4</accession>
<name>G5IDB4_9FIRM</name>
<evidence type="ECO:0000313" key="2">
    <source>
        <dbReference type="EMBL" id="EHI60526.1"/>
    </source>
</evidence>
<keyword evidence="1" id="KW-0812">Transmembrane</keyword>
<protein>
    <recommendedName>
        <fullName evidence="4">FMN-binding domain-containing protein</fullName>
    </recommendedName>
</protein>
<keyword evidence="1" id="KW-1133">Transmembrane helix</keyword>
<dbReference type="PATRIC" id="fig|742737.3.peg.1508"/>
<evidence type="ECO:0000256" key="1">
    <source>
        <dbReference type="SAM" id="Phobius"/>
    </source>
</evidence>